<dbReference type="Pfam" id="PF01431">
    <property type="entry name" value="Peptidase_M13"/>
    <property type="match status" value="1"/>
</dbReference>
<dbReference type="HOGENOM" id="CLU_738219_0_0_1"/>
<protein>
    <submittedName>
        <fullName evidence="1">Uncharacterized protein</fullName>
    </submittedName>
</protein>
<dbReference type="InterPro" id="IPR024079">
    <property type="entry name" value="MetalloPept_cat_dom_sf"/>
</dbReference>
<sequence length="375" mass="43166">MDADEYLKWRANFCYREAISLFPYIAEREYIVKTVSNQTRRDVQVLTNNIVTAMVNRLHQEKYLNGTVDVHFQTWINNITISVGWDDIVFQTTLFERVYGIHTKAVGQNIMATRRNIFRLQAHEEFKNLPVEYDGKQPEKPEEFKKPIKLSVDAYYETGTNNIVLSAAMLRPPIYGWGVPTYLNYASLGPIIASVLIKMLGEAHMNRRWSRFSDYRAWITKLSNSRSIDSKCVTNTFYNYPRDPLAKRLTPLPPSEIIGNVLADFHGTLVALDAYQTEIEAEEAAKTMDRASQITDITGYGSAHLFWILSSLYQCKDLQYELTGNVNDVYAENSYQYRAIPSFKINGPRMNSANFAKAFECLPSRRMASVKRCDF</sequence>
<accession>N6TDQ0</accession>
<dbReference type="EMBL" id="KB740895">
    <property type="protein sequence ID" value="ENN78489.1"/>
    <property type="molecule type" value="Genomic_DNA"/>
</dbReference>
<dbReference type="GO" id="GO:0005886">
    <property type="term" value="C:plasma membrane"/>
    <property type="evidence" value="ECO:0007669"/>
    <property type="project" value="TreeGrafter"/>
</dbReference>
<dbReference type="OMA" id="IAWSMFR"/>
<dbReference type="PANTHER" id="PTHR11733">
    <property type="entry name" value="ZINC METALLOPROTEASE FAMILY M13 NEPRILYSIN-RELATED"/>
    <property type="match status" value="1"/>
</dbReference>
<dbReference type="PROSITE" id="PS51885">
    <property type="entry name" value="NEPRILYSIN"/>
    <property type="match status" value="1"/>
</dbReference>
<dbReference type="SUPFAM" id="SSF55486">
    <property type="entry name" value="Metalloproteases ('zincins'), catalytic domain"/>
    <property type="match status" value="1"/>
</dbReference>
<dbReference type="GO" id="GO:0004222">
    <property type="term" value="F:metalloendopeptidase activity"/>
    <property type="evidence" value="ECO:0007669"/>
    <property type="project" value="InterPro"/>
</dbReference>
<gene>
    <name evidence="1" type="ORF">YQE_05053</name>
</gene>
<organism evidence="1">
    <name type="scientific">Dendroctonus ponderosae</name>
    <name type="common">Mountain pine beetle</name>
    <dbReference type="NCBI Taxonomy" id="77166"/>
    <lineage>
        <taxon>Eukaryota</taxon>
        <taxon>Metazoa</taxon>
        <taxon>Ecdysozoa</taxon>
        <taxon>Arthropoda</taxon>
        <taxon>Hexapoda</taxon>
        <taxon>Insecta</taxon>
        <taxon>Pterygota</taxon>
        <taxon>Neoptera</taxon>
        <taxon>Endopterygota</taxon>
        <taxon>Coleoptera</taxon>
        <taxon>Polyphaga</taxon>
        <taxon>Cucujiformia</taxon>
        <taxon>Curculionidae</taxon>
        <taxon>Scolytinae</taxon>
        <taxon>Dendroctonus</taxon>
    </lineage>
</organism>
<reference evidence="1" key="1">
    <citation type="journal article" date="2013" name="Genome Biol.">
        <title>Draft genome of the mountain pine beetle, Dendroctonus ponderosae Hopkins, a major forest pest.</title>
        <authorList>
            <person name="Keeling C.I."/>
            <person name="Yuen M.M."/>
            <person name="Liao N.Y."/>
            <person name="Docking T.R."/>
            <person name="Chan S.K."/>
            <person name="Taylor G.A."/>
            <person name="Palmquist D.L."/>
            <person name="Jackman S.D."/>
            <person name="Nguyen A."/>
            <person name="Li M."/>
            <person name="Henderson H."/>
            <person name="Janes J.K."/>
            <person name="Zhao Y."/>
            <person name="Pandoh P."/>
            <person name="Moore R."/>
            <person name="Sperling F.A."/>
            <person name="Huber D.P."/>
            <person name="Birol I."/>
            <person name="Jones S.J."/>
            <person name="Bohlmann J."/>
        </authorList>
    </citation>
    <scope>NUCLEOTIDE SEQUENCE</scope>
</reference>
<dbReference type="PANTHER" id="PTHR11733:SF241">
    <property type="entry name" value="GH26575P-RELATED"/>
    <property type="match status" value="1"/>
</dbReference>
<dbReference type="InterPro" id="IPR042089">
    <property type="entry name" value="Peptidase_M13_dom_2"/>
</dbReference>
<dbReference type="Gene3D" id="1.10.1380.10">
    <property type="entry name" value="Neutral endopeptidase , domain2"/>
    <property type="match status" value="1"/>
</dbReference>
<dbReference type="InterPro" id="IPR000718">
    <property type="entry name" value="Peptidase_M13"/>
</dbReference>
<feature type="non-terminal residue" evidence="1">
    <location>
        <position position="1"/>
    </location>
</feature>
<dbReference type="AlphaFoldDB" id="N6TDQ0"/>
<dbReference type="GO" id="GO:0016485">
    <property type="term" value="P:protein processing"/>
    <property type="evidence" value="ECO:0007669"/>
    <property type="project" value="TreeGrafter"/>
</dbReference>
<dbReference type="Gene3D" id="3.40.390.10">
    <property type="entry name" value="Collagenase (Catalytic Domain)"/>
    <property type="match status" value="1"/>
</dbReference>
<dbReference type="InterPro" id="IPR018497">
    <property type="entry name" value="Peptidase_M13_C"/>
</dbReference>
<name>N6TDQ0_DENPD</name>
<evidence type="ECO:0000313" key="1">
    <source>
        <dbReference type="EMBL" id="ENN78489.1"/>
    </source>
</evidence>
<proteinExistence type="predicted"/>